<feature type="chain" id="PRO_5040308693" description="Pigment dispersing factor" evidence="5">
    <location>
        <begin position="23"/>
        <end position="107"/>
    </location>
</feature>
<reference evidence="6" key="1">
    <citation type="submission" date="2021-12" db="EMBL/GenBank/DDBJ databases">
        <authorList>
            <person name="King R."/>
        </authorList>
    </citation>
    <scope>NUCLEOTIDE SEQUENCE</scope>
</reference>
<reference evidence="6" key="2">
    <citation type="submission" date="2022-10" db="EMBL/GenBank/DDBJ databases">
        <authorList>
            <consortium name="ENA_rothamsted_submissions"/>
            <consortium name="culmorum"/>
            <person name="King R."/>
        </authorList>
    </citation>
    <scope>NUCLEOTIDE SEQUENCE</scope>
</reference>
<keyword evidence="5" id="KW-0732">Signal</keyword>
<gene>
    <name evidence="6" type="ORF">DIATSA_LOCUS1848</name>
</gene>
<dbReference type="GO" id="GO:0009416">
    <property type="term" value="P:response to light stimulus"/>
    <property type="evidence" value="ECO:0007669"/>
    <property type="project" value="InterPro"/>
</dbReference>
<keyword evidence="4" id="KW-0027">Amidation</keyword>
<evidence type="ECO:0000313" key="7">
    <source>
        <dbReference type="Proteomes" id="UP001153714"/>
    </source>
</evidence>
<evidence type="ECO:0008006" key="8">
    <source>
        <dbReference type="Google" id="ProtNLM"/>
    </source>
</evidence>
<evidence type="ECO:0000256" key="3">
    <source>
        <dbReference type="ARBA" id="ARBA00022525"/>
    </source>
</evidence>
<name>A0A9N9QUP1_9NEOP</name>
<feature type="signal peptide" evidence="5">
    <location>
        <begin position="1"/>
        <end position="22"/>
    </location>
</feature>
<dbReference type="GO" id="GO:0005179">
    <property type="term" value="F:hormone activity"/>
    <property type="evidence" value="ECO:0007669"/>
    <property type="project" value="InterPro"/>
</dbReference>
<dbReference type="Pfam" id="PF06324">
    <property type="entry name" value="Pigment_DH"/>
    <property type="match status" value="1"/>
</dbReference>
<evidence type="ECO:0000256" key="1">
    <source>
        <dbReference type="ARBA" id="ARBA00004613"/>
    </source>
</evidence>
<dbReference type="Proteomes" id="UP001153714">
    <property type="component" value="Chromosome 11"/>
</dbReference>
<evidence type="ECO:0000256" key="5">
    <source>
        <dbReference type="SAM" id="SignalP"/>
    </source>
</evidence>
<keyword evidence="7" id="KW-1185">Reference proteome</keyword>
<evidence type="ECO:0000313" key="6">
    <source>
        <dbReference type="EMBL" id="CAG9783691.1"/>
    </source>
</evidence>
<comment type="subcellular location">
    <subcellularLocation>
        <location evidence="1">Secreted</location>
    </subcellularLocation>
</comment>
<evidence type="ECO:0000256" key="2">
    <source>
        <dbReference type="ARBA" id="ARBA00010172"/>
    </source>
</evidence>
<keyword evidence="3" id="KW-0964">Secreted</keyword>
<dbReference type="EMBL" id="OU893342">
    <property type="protein sequence ID" value="CAG9783691.1"/>
    <property type="molecule type" value="Genomic_DNA"/>
</dbReference>
<evidence type="ECO:0000256" key="4">
    <source>
        <dbReference type="ARBA" id="ARBA00022815"/>
    </source>
</evidence>
<protein>
    <recommendedName>
        <fullName evidence="8">Pigment dispersing factor</fullName>
    </recommendedName>
</protein>
<comment type="similarity">
    <text evidence="2">Belongs to the arthropod PDH family.</text>
</comment>
<dbReference type="InterPro" id="IPR009396">
    <property type="entry name" value="Pigment_DH"/>
</dbReference>
<accession>A0A9N9QUP1</accession>
<organism evidence="6 7">
    <name type="scientific">Diatraea saccharalis</name>
    <name type="common">sugarcane borer</name>
    <dbReference type="NCBI Taxonomy" id="40085"/>
    <lineage>
        <taxon>Eukaryota</taxon>
        <taxon>Metazoa</taxon>
        <taxon>Ecdysozoa</taxon>
        <taxon>Arthropoda</taxon>
        <taxon>Hexapoda</taxon>
        <taxon>Insecta</taxon>
        <taxon>Pterygota</taxon>
        <taxon>Neoptera</taxon>
        <taxon>Endopterygota</taxon>
        <taxon>Lepidoptera</taxon>
        <taxon>Glossata</taxon>
        <taxon>Ditrysia</taxon>
        <taxon>Pyraloidea</taxon>
        <taxon>Crambidae</taxon>
        <taxon>Crambinae</taxon>
        <taxon>Diatraea</taxon>
    </lineage>
</organism>
<sequence>MVSALIYIAFFILLTILPQASFEAPDDYDYESLSNGAQELPEDTHPDDEYVRRIHSMIDSYRSSINGRMVIESNALINTKYRIWKRNADLINSLLALPKDMNDVGRR</sequence>
<dbReference type="OrthoDB" id="8178425at2759"/>
<dbReference type="AlphaFoldDB" id="A0A9N9QUP1"/>
<proteinExistence type="inferred from homology"/>
<dbReference type="GO" id="GO:0005576">
    <property type="term" value="C:extracellular region"/>
    <property type="evidence" value="ECO:0007669"/>
    <property type="project" value="UniProtKB-SubCell"/>
</dbReference>